<reference evidence="2 3" key="1">
    <citation type="submission" date="2018-02" db="EMBL/GenBank/DDBJ databases">
        <title>Draft genome of wild Prunus yedoensis var. nudiflora.</title>
        <authorList>
            <person name="Baek S."/>
            <person name="Kim J.-H."/>
            <person name="Choi K."/>
            <person name="Kim G.-B."/>
            <person name="Cho A."/>
            <person name="Jang H."/>
            <person name="Shin C.-H."/>
            <person name="Yu H.-J."/>
            <person name="Mun J.-H."/>
        </authorList>
    </citation>
    <scope>NUCLEOTIDE SEQUENCE [LARGE SCALE GENOMIC DNA]</scope>
    <source>
        <strain evidence="3">cv. Jeju island</strain>
        <tissue evidence="2">Leaf</tissue>
    </source>
</reference>
<dbReference type="AlphaFoldDB" id="A0A314YNJ0"/>
<name>A0A314YNJ0_PRUYE</name>
<organism evidence="2 3">
    <name type="scientific">Prunus yedoensis var. nudiflora</name>
    <dbReference type="NCBI Taxonomy" id="2094558"/>
    <lineage>
        <taxon>Eukaryota</taxon>
        <taxon>Viridiplantae</taxon>
        <taxon>Streptophyta</taxon>
        <taxon>Embryophyta</taxon>
        <taxon>Tracheophyta</taxon>
        <taxon>Spermatophyta</taxon>
        <taxon>Magnoliopsida</taxon>
        <taxon>eudicotyledons</taxon>
        <taxon>Gunneridae</taxon>
        <taxon>Pentapetalae</taxon>
        <taxon>rosids</taxon>
        <taxon>fabids</taxon>
        <taxon>Rosales</taxon>
        <taxon>Rosaceae</taxon>
        <taxon>Amygdaloideae</taxon>
        <taxon>Amygdaleae</taxon>
        <taxon>Prunus</taxon>
    </lineage>
</organism>
<protein>
    <submittedName>
        <fullName evidence="2">Uncharacterized protein</fullName>
    </submittedName>
</protein>
<keyword evidence="3" id="KW-1185">Reference proteome</keyword>
<sequence>MTKAAPLALACLIVLVIAASLSERSEGRKQHQVVMDSKEAKFVTAAATTDDADDCVFDKDCNKVCGPKCNFGCENGSCVCSC</sequence>
<gene>
    <name evidence="2" type="ORF">Pyn_23001</name>
</gene>
<keyword evidence="1" id="KW-0732">Signal</keyword>
<feature type="signal peptide" evidence="1">
    <location>
        <begin position="1"/>
        <end position="18"/>
    </location>
</feature>
<evidence type="ECO:0000313" key="3">
    <source>
        <dbReference type="Proteomes" id="UP000250321"/>
    </source>
</evidence>
<proteinExistence type="predicted"/>
<dbReference type="Proteomes" id="UP000250321">
    <property type="component" value="Unassembled WGS sequence"/>
</dbReference>
<evidence type="ECO:0000256" key="1">
    <source>
        <dbReference type="SAM" id="SignalP"/>
    </source>
</evidence>
<evidence type="ECO:0000313" key="2">
    <source>
        <dbReference type="EMBL" id="PQQ08323.1"/>
    </source>
</evidence>
<comment type="caution">
    <text evidence="2">The sequence shown here is derived from an EMBL/GenBank/DDBJ whole genome shotgun (WGS) entry which is preliminary data.</text>
</comment>
<accession>A0A314YNJ0</accession>
<dbReference type="EMBL" id="PJQY01000738">
    <property type="protein sequence ID" value="PQQ08323.1"/>
    <property type="molecule type" value="Genomic_DNA"/>
</dbReference>
<feature type="chain" id="PRO_5016244226" evidence="1">
    <location>
        <begin position="19"/>
        <end position="82"/>
    </location>
</feature>